<keyword evidence="5" id="KW-0863">Zinc-finger</keyword>
<evidence type="ECO:0000256" key="5">
    <source>
        <dbReference type="PROSITE-ProRule" id="PRU00047"/>
    </source>
</evidence>
<dbReference type="PANTHER" id="PTHR37984:SF5">
    <property type="entry name" value="PROTEIN NYNRIN-LIKE"/>
    <property type="match status" value="1"/>
</dbReference>
<evidence type="ECO:0000256" key="3">
    <source>
        <dbReference type="ARBA" id="ARBA00022722"/>
    </source>
</evidence>
<dbReference type="SMART" id="SM00343">
    <property type="entry name" value="ZnF_C2HC"/>
    <property type="match status" value="2"/>
</dbReference>
<proteinExistence type="predicted"/>
<dbReference type="SUPFAM" id="SSF50630">
    <property type="entry name" value="Acid proteases"/>
    <property type="match status" value="1"/>
</dbReference>
<dbReference type="GO" id="GO:0003676">
    <property type="term" value="F:nucleic acid binding"/>
    <property type="evidence" value="ECO:0007669"/>
    <property type="project" value="InterPro"/>
</dbReference>
<sequence length="391" mass="45108">MQLEGEAIQNYVAELRKLTINCNFNCPSCQASTIDTHIRAQFIRGIRDNDIRERLLQQKSTVSFEEIIQIAQSVEIAKQESNQMQPNNYNVHALRGNSNEAKSNQSRYKKSNFNKFVDTNKRNKVRSLWGKCFRCGKTDHKANECYAKKLTCKKCGKKGHIQAVCLQGESKTPRDQKQIETDSSTEEEAFAINKLNTVNINSLNTNKIMLQLEINQRKCEMELDTGAAVSTISATHFKKLCSQTRLETTTTKLRTYTGEIIHPLGVATVQINYKGQSAMGKIYVLPNNVDAIFGREWLRLINLDWKNIRQLRSDYTANNFQDGLQILLEEFKDLFEGLGEIGEIRDYSYRFHLKDDNAKPIFIKPRQVPYAQKKKIEDEITRLEQLHDWNN</sequence>
<dbReference type="Gene3D" id="4.10.60.10">
    <property type="entry name" value="Zinc finger, CCHC-type"/>
    <property type="match status" value="1"/>
</dbReference>
<evidence type="ECO:0000256" key="4">
    <source>
        <dbReference type="ARBA" id="ARBA00022759"/>
    </source>
</evidence>
<keyword evidence="3" id="KW-0540">Nuclease</keyword>
<keyword evidence="5" id="KW-0862">Zinc</keyword>
<evidence type="ECO:0000313" key="8">
    <source>
        <dbReference type="Proteomes" id="UP001458880"/>
    </source>
</evidence>
<dbReference type="PROSITE" id="PS50158">
    <property type="entry name" value="ZF_CCHC"/>
    <property type="match status" value="2"/>
</dbReference>
<comment type="caution">
    <text evidence="7">The sequence shown here is derived from an EMBL/GenBank/DDBJ whole genome shotgun (WGS) entry which is preliminary data.</text>
</comment>
<dbReference type="Gene3D" id="2.40.70.10">
    <property type="entry name" value="Acid Proteases"/>
    <property type="match status" value="1"/>
</dbReference>
<dbReference type="InterPro" id="IPR021109">
    <property type="entry name" value="Peptidase_aspartic_dom_sf"/>
</dbReference>
<evidence type="ECO:0000256" key="1">
    <source>
        <dbReference type="ARBA" id="ARBA00022679"/>
    </source>
</evidence>
<gene>
    <name evidence="7" type="ORF">QE152_g37858</name>
</gene>
<accession>A0AAW1I960</accession>
<dbReference type="Proteomes" id="UP001458880">
    <property type="component" value="Unassembled WGS sequence"/>
</dbReference>
<feature type="domain" description="CCHC-type" evidence="6">
    <location>
        <begin position="152"/>
        <end position="165"/>
    </location>
</feature>
<feature type="domain" description="CCHC-type" evidence="6">
    <location>
        <begin position="131"/>
        <end position="145"/>
    </location>
</feature>
<reference evidence="7 8" key="1">
    <citation type="journal article" date="2024" name="BMC Genomics">
        <title>De novo assembly and annotation of Popillia japonica's genome with initial clues to its potential as an invasive pest.</title>
        <authorList>
            <person name="Cucini C."/>
            <person name="Boschi S."/>
            <person name="Funari R."/>
            <person name="Cardaioli E."/>
            <person name="Iannotti N."/>
            <person name="Marturano G."/>
            <person name="Paoli F."/>
            <person name="Bruttini M."/>
            <person name="Carapelli A."/>
            <person name="Frati F."/>
            <person name="Nardi F."/>
        </authorList>
    </citation>
    <scope>NUCLEOTIDE SEQUENCE [LARGE SCALE GENOMIC DNA]</scope>
    <source>
        <strain evidence="7">DMR45628</strain>
    </source>
</reference>
<keyword evidence="2" id="KW-0548">Nucleotidyltransferase</keyword>
<protein>
    <submittedName>
        <fullName evidence="7">Zinc knuckle</fullName>
    </submittedName>
</protein>
<dbReference type="SUPFAM" id="SSF57756">
    <property type="entry name" value="Retrovirus zinc finger-like domains"/>
    <property type="match status" value="1"/>
</dbReference>
<dbReference type="PANTHER" id="PTHR37984">
    <property type="entry name" value="PROTEIN CBG26694"/>
    <property type="match status" value="1"/>
</dbReference>
<organism evidence="7 8">
    <name type="scientific">Popillia japonica</name>
    <name type="common">Japanese beetle</name>
    <dbReference type="NCBI Taxonomy" id="7064"/>
    <lineage>
        <taxon>Eukaryota</taxon>
        <taxon>Metazoa</taxon>
        <taxon>Ecdysozoa</taxon>
        <taxon>Arthropoda</taxon>
        <taxon>Hexapoda</taxon>
        <taxon>Insecta</taxon>
        <taxon>Pterygota</taxon>
        <taxon>Neoptera</taxon>
        <taxon>Endopterygota</taxon>
        <taxon>Coleoptera</taxon>
        <taxon>Polyphaga</taxon>
        <taxon>Scarabaeiformia</taxon>
        <taxon>Scarabaeidae</taxon>
        <taxon>Rutelinae</taxon>
        <taxon>Popillia</taxon>
    </lineage>
</organism>
<keyword evidence="8" id="KW-1185">Reference proteome</keyword>
<dbReference type="GO" id="GO:0008270">
    <property type="term" value="F:zinc ion binding"/>
    <property type="evidence" value="ECO:0007669"/>
    <property type="project" value="UniProtKB-KW"/>
</dbReference>
<dbReference type="InterPro" id="IPR050951">
    <property type="entry name" value="Retrovirus_Pol_polyprotein"/>
</dbReference>
<dbReference type="GO" id="GO:0016779">
    <property type="term" value="F:nucleotidyltransferase activity"/>
    <property type="evidence" value="ECO:0007669"/>
    <property type="project" value="UniProtKB-KW"/>
</dbReference>
<dbReference type="EMBL" id="JASPKY010000759">
    <property type="protein sequence ID" value="KAK9685673.1"/>
    <property type="molecule type" value="Genomic_DNA"/>
</dbReference>
<dbReference type="InterPro" id="IPR036875">
    <property type="entry name" value="Znf_CCHC_sf"/>
</dbReference>
<keyword evidence="1" id="KW-0808">Transferase</keyword>
<keyword evidence="5" id="KW-0479">Metal-binding</keyword>
<keyword evidence="4" id="KW-0255">Endonuclease</keyword>
<name>A0AAW1I960_POPJA</name>
<keyword evidence="4" id="KW-0378">Hydrolase</keyword>
<dbReference type="GO" id="GO:0004519">
    <property type="term" value="F:endonuclease activity"/>
    <property type="evidence" value="ECO:0007669"/>
    <property type="project" value="UniProtKB-KW"/>
</dbReference>
<dbReference type="AlphaFoldDB" id="A0AAW1I960"/>
<evidence type="ECO:0000256" key="2">
    <source>
        <dbReference type="ARBA" id="ARBA00022695"/>
    </source>
</evidence>
<evidence type="ECO:0000259" key="6">
    <source>
        <dbReference type="PROSITE" id="PS50158"/>
    </source>
</evidence>
<dbReference type="Pfam" id="PF00098">
    <property type="entry name" value="zf-CCHC"/>
    <property type="match status" value="1"/>
</dbReference>
<dbReference type="InterPro" id="IPR001878">
    <property type="entry name" value="Znf_CCHC"/>
</dbReference>
<evidence type="ECO:0000313" key="7">
    <source>
        <dbReference type="EMBL" id="KAK9685673.1"/>
    </source>
</evidence>